<feature type="compositionally biased region" description="Polar residues" evidence="1">
    <location>
        <begin position="1157"/>
        <end position="1166"/>
    </location>
</feature>
<feature type="compositionally biased region" description="Basic and acidic residues" evidence="1">
    <location>
        <begin position="984"/>
        <end position="995"/>
    </location>
</feature>
<feature type="compositionally biased region" description="Low complexity" evidence="1">
    <location>
        <begin position="205"/>
        <end position="229"/>
    </location>
</feature>
<feature type="compositionally biased region" description="Acidic residues" evidence="1">
    <location>
        <begin position="1139"/>
        <end position="1151"/>
    </location>
</feature>
<evidence type="ECO:0000313" key="3">
    <source>
        <dbReference type="Proteomes" id="UP000033710"/>
    </source>
</evidence>
<dbReference type="OrthoDB" id="10329708at2759"/>
<feature type="compositionally biased region" description="Polar residues" evidence="1">
    <location>
        <begin position="972"/>
        <end position="981"/>
    </location>
</feature>
<organism evidence="2 3">
    <name type="scientific">Sporothrix schenckii 1099-18</name>
    <dbReference type="NCBI Taxonomy" id="1397361"/>
    <lineage>
        <taxon>Eukaryota</taxon>
        <taxon>Fungi</taxon>
        <taxon>Dikarya</taxon>
        <taxon>Ascomycota</taxon>
        <taxon>Pezizomycotina</taxon>
        <taxon>Sordariomycetes</taxon>
        <taxon>Sordariomycetidae</taxon>
        <taxon>Ophiostomatales</taxon>
        <taxon>Ophiostomataceae</taxon>
        <taxon>Sporothrix</taxon>
    </lineage>
</organism>
<reference evidence="2 3" key="1">
    <citation type="journal article" date="2014" name="BMC Genomics">
        <title>Comparative genomics of the major fungal agents of human and animal Sporotrichosis: Sporothrix schenckii and Sporothrix brasiliensis.</title>
        <authorList>
            <person name="Teixeira M.M."/>
            <person name="de Almeida L.G."/>
            <person name="Kubitschek-Barreira P."/>
            <person name="Alves F.L."/>
            <person name="Kioshima E.S."/>
            <person name="Abadio A.K."/>
            <person name="Fernandes L."/>
            <person name="Derengowski L.S."/>
            <person name="Ferreira K.S."/>
            <person name="Souza R.C."/>
            <person name="Ruiz J.C."/>
            <person name="de Andrade N.C."/>
            <person name="Paes H.C."/>
            <person name="Nicola A.M."/>
            <person name="Albuquerque P."/>
            <person name="Gerber A.L."/>
            <person name="Martins V.P."/>
            <person name="Peconick L.D."/>
            <person name="Neto A.V."/>
            <person name="Chaucanez C.B."/>
            <person name="Silva P.A."/>
            <person name="Cunha O.L."/>
            <person name="de Oliveira F.F."/>
            <person name="dos Santos T.C."/>
            <person name="Barros A.L."/>
            <person name="Soares M.A."/>
            <person name="de Oliveira L.M."/>
            <person name="Marini M.M."/>
            <person name="Villalobos-Duno H."/>
            <person name="Cunha M.M."/>
            <person name="de Hoog S."/>
            <person name="da Silveira J.F."/>
            <person name="Henrissat B."/>
            <person name="Nino-Vega G.A."/>
            <person name="Cisalpino P.S."/>
            <person name="Mora-Montes H.M."/>
            <person name="Almeida S.R."/>
            <person name="Stajich J.E."/>
            <person name="Lopes-Bezerra L.M."/>
            <person name="Vasconcelos A.T."/>
            <person name="Felipe M.S."/>
        </authorList>
    </citation>
    <scope>NUCLEOTIDE SEQUENCE [LARGE SCALE GENOMIC DNA]</scope>
    <source>
        <strain evidence="2 3">1099-18</strain>
    </source>
</reference>
<feature type="region of interest" description="Disordered" evidence="1">
    <location>
        <begin position="703"/>
        <end position="1368"/>
    </location>
</feature>
<accession>A0A0F2M934</accession>
<feature type="compositionally biased region" description="Basic and acidic residues" evidence="1">
    <location>
        <begin position="1274"/>
        <end position="1283"/>
    </location>
</feature>
<feature type="compositionally biased region" description="Polar residues" evidence="1">
    <location>
        <begin position="793"/>
        <end position="826"/>
    </location>
</feature>
<feature type="compositionally biased region" description="Basic and acidic residues" evidence="1">
    <location>
        <begin position="1310"/>
        <end position="1329"/>
    </location>
</feature>
<feature type="compositionally biased region" description="Polar residues" evidence="1">
    <location>
        <begin position="189"/>
        <end position="204"/>
    </location>
</feature>
<feature type="compositionally biased region" description="Pro residues" evidence="1">
    <location>
        <begin position="1232"/>
        <end position="1246"/>
    </location>
</feature>
<feature type="compositionally biased region" description="Low complexity" evidence="1">
    <location>
        <begin position="120"/>
        <end position="131"/>
    </location>
</feature>
<feature type="compositionally biased region" description="Polar residues" evidence="1">
    <location>
        <begin position="903"/>
        <end position="917"/>
    </location>
</feature>
<feature type="compositionally biased region" description="Basic and acidic residues" evidence="1">
    <location>
        <begin position="331"/>
        <end position="351"/>
    </location>
</feature>
<feature type="region of interest" description="Disordered" evidence="1">
    <location>
        <begin position="1"/>
        <end position="23"/>
    </location>
</feature>
<feature type="compositionally biased region" description="Low complexity" evidence="1">
    <location>
        <begin position="1105"/>
        <end position="1131"/>
    </location>
</feature>
<feature type="compositionally biased region" description="Basic and acidic residues" evidence="1">
    <location>
        <begin position="1003"/>
        <end position="1031"/>
    </location>
</feature>
<evidence type="ECO:0000313" key="2">
    <source>
        <dbReference type="EMBL" id="KJR86147.1"/>
    </source>
</evidence>
<feature type="compositionally biased region" description="Low complexity" evidence="1">
    <location>
        <begin position="598"/>
        <end position="607"/>
    </location>
</feature>
<feature type="compositionally biased region" description="Polar residues" evidence="1">
    <location>
        <begin position="243"/>
        <end position="253"/>
    </location>
</feature>
<feature type="compositionally biased region" description="Low complexity" evidence="1">
    <location>
        <begin position="778"/>
        <end position="792"/>
    </location>
</feature>
<comment type="caution">
    <text evidence="2">The sequence shown here is derived from an EMBL/GenBank/DDBJ whole genome shotgun (WGS) entry which is preliminary data.</text>
</comment>
<sequence length="1433" mass="153655">MGIFSFKRASDKKKKGKAKEEDVEVEKDIFNQAFLGDDPYMRGKGTTTQIYAGTEFFPERAATPLSRPDSQQNSPTGAHGIFSKKLSGGAFHAPSRPWTSGNGAPQQRTGSFSGMSGPESSGNDDGFFSSSRLPLDSDVRPSTSHGPGSKPWAHSHSFSAQFGPAAGNRPQTPQGRAAAGPSNAAASTDVRSGTNSPTRSGLHNSQSLSDNNMSTSSSAPTDTDATESSVQGSSNDERRAASPPSTVSNQSPPSMSPEPVWPLQSSKKSSTDGMASGGMLNQSTSFGDEAQLAINEAANRATPPQSDILVPPPLSTRSRDVTPTGPGYQEARVRKAKDAAMQRDLAIEVPKRRSWGAQIDQLEKSWTGEQQSPGGSRLPPRHNGPQHPQSAPYYQQHHHIYDQRPNHPHQFPPSQRTHQNDRPYDPRHDPRYDPRQDPRYDQRYRTESNYDTRRQQQPYSPGYGPRSQSSQGHYTNGLDSRDRYYSNSNDSSPYAMGRFDRQLSSSSMPRPPTRPASAGRDGPRRIGSDFDLQQGRIPYGNPPKALRSTKSMQQLPRSPRDYPNMRNPSSPQGHPPYLPRGGSMTPNQFRSPPPSMRSPPGNMRSPPYTIPHSSSGGDVGPRYASNGPVPRTRAPQPMGGDSGPSYRDPSQYGPLRSPLGSPPHLPNSYPEHAGAYPASRSGQYPVVENPVAYQPLDQPVAGGYQSFGPPLSGGERRNLPPIAGAMRLPNSPLSEGPSAADRQLPDVAEVVEERPASSVGTEVKDFAIQEEPETVSYPTGTTPTTATATKTTVLAQPTSSPPRGNLDLPQSQSTGSLDMATLNSFPLPSRDVSQIPPLHPQSPTTASPVTTRALTPSSPTGAREQGSGLTVLNKTKDILATTSLSKEPTATPEVAPLEEVATPTATSPISVKSSPVTQKAMARPVSSVEMGDTPPETPTKESSDTKSDFTDADEEVEEKPSRVSTLVVAKQETFSHPQTPESMKLAREDTKHSQDDDFVDAQEMVREARFGQENQTDRKIQETRQNQEDNNKVVQTEVQRPSLDSEPPLSPISLPAGDPEPSPTANWPLPSVFVLPPDETAEDAPQGAPEDAAKDAPEKAPENIVEQVVEAPVAAESTITTPATPVTPATPNSVSNHGDDDDAERDEDELFPDVKASPTTSKSAFTASVYARDIGLGPYAFDGADSLQNLPTDAPWVRPNRLDSLEKAPQQKLVPNPEPEPAATSTSVEMPPDVPPDVPPAVPPKDVPQTPAAAVNTTPEKRMVGAYPETPAAVEDKHNDDPLAKQVASPESRYSWGGDDTTGGVNENESNNHLRPDEKDQTGEDNEKDKDEDEDGLGPLPPGPIGVARGPSTLSTDDPLSSPKGNKRWNIASHLNNVDGDALHERIIGVGGGVGNGASAIKGEGPPKLPLGHLTFDRHTPTDKVDSFGTTFI</sequence>
<feature type="region of interest" description="Disordered" evidence="1">
    <location>
        <begin position="53"/>
        <end position="683"/>
    </location>
</feature>
<dbReference type="VEuPathDB" id="FungiDB:SPSK_02150"/>
<feature type="compositionally biased region" description="Polar residues" evidence="1">
    <location>
        <begin position="97"/>
        <end position="114"/>
    </location>
</feature>
<feature type="compositionally biased region" description="Polar residues" evidence="1">
    <location>
        <begin position="466"/>
        <end position="478"/>
    </location>
</feature>
<proteinExistence type="predicted"/>
<dbReference type="EMBL" id="AXCR01000006">
    <property type="protein sequence ID" value="KJR86147.1"/>
    <property type="molecule type" value="Genomic_DNA"/>
</dbReference>
<feature type="compositionally biased region" description="Polar residues" evidence="1">
    <location>
        <begin position="263"/>
        <end position="286"/>
    </location>
</feature>
<evidence type="ECO:0000256" key="1">
    <source>
        <dbReference type="SAM" id="MobiDB-lite"/>
    </source>
</evidence>
<name>A0A0F2M934_SPOSC</name>
<feature type="compositionally biased region" description="Low complexity" evidence="1">
    <location>
        <begin position="177"/>
        <end position="186"/>
    </location>
</feature>
<reference evidence="2 3" key="2">
    <citation type="journal article" date="2015" name="Eukaryot. Cell">
        <title>Asexual propagation of a virulent clone complex in a human and feline outbreak of sporotrichosis.</title>
        <authorList>
            <person name="Teixeira Mde M."/>
            <person name="Rodrigues A.M."/>
            <person name="Tsui C.K."/>
            <person name="de Almeida L.G."/>
            <person name="Van Diepeningen A.D."/>
            <person name="van den Ende B.G."/>
            <person name="Fernandes G.F."/>
            <person name="Kano R."/>
            <person name="Hamelin R.C."/>
            <person name="Lopes-Bezerra L.M."/>
            <person name="Vasconcelos A.T."/>
            <person name="de Hoog S."/>
            <person name="de Camargo Z.P."/>
            <person name="Felipe M.S."/>
        </authorList>
    </citation>
    <scope>NUCLEOTIDE SEQUENCE [LARGE SCALE GENOMIC DNA]</scope>
    <source>
        <strain evidence="2 3">1099-18</strain>
    </source>
</reference>
<gene>
    <name evidence="2" type="ORF">SPSK_02150</name>
</gene>
<dbReference type="RefSeq" id="XP_016588823.1">
    <property type="nucleotide sequence ID" value="XM_016729027.1"/>
</dbReference>
<feature type="compositionally biased region" description="Polar residues" evidence="1">
    <location>
        <begin position="841"/>
        <end position="860"/>
    </location>
</feature>
<feature type="compositionally biased region" description="Basic and acidic residues" evidence="1">
    <location>
        <begin position="418"/>
        <end position="454"/>
    </location>
</feature>
<feature type="compositionally biased region" description="Basic and acidic residues" evidence="1">
    <location>
        <begin position="938"/>
        <end position="949"/>
    </location>
</feature>
<feature type="compositionally biased region" description="Basic and acidic residues" evidence="1">
    <location>
        <begin position="1091"/>
        <end position="1101"/>
    </location>
</feature>
<dbReference type="KEGG" id="ssck:SPSK_02150"/>
<dbReference type="Proteomes" id="UP000033710">
    <property type="component" value="Unassembled WGS sequence"/>
</dbReference>
<protein>
    <submittedName>
        <fullName evidence="2">Uncharacterized protein</fullName>
    </submittedName>
</protein>
<dbReference type="GeneID" id="27664304"/>